<dbReference type="GO" id="GO:0003676">
    <property type="term" value="F:nucleic acid binding"/>
    <property type="evidence" value="ECO:0007669"/>
    <property type="project" value="InterPro"/>
</dbReference>
<dbReference type="RefSeq" id="XP_017880834.1">
    <property type="nucleotide sequence ID" value="XM_018025345.1"/>
</dbReference>
<feature type="domain" description="RNase H type-1" evidence="2">
    <location>
        <begin position="159"/>
        <end position="291"/>
    </location>
</feature>
<dbReference type="Gene3D" id="3.30.420.10">
    <property type="entry name" value="Ribonuclease H-like superfamily/Ribonuclease H"/>
    <property type="match status" value="1"/>
</dbReference>
<keyword evidence="1" id="KW-0812">Transmembrane</keyword>
<feature type="non-terminal residue" evidence="4">
    <location>
        <position position="342"/>
    </location>
</feature>
<dbReference type="AlphaFoldDB" id="A0AAJ7J052"/>
<evidence type="ECO:0000313" key="4">
    <source>
        <dbReference type="RefSeq" id="XP_017880834.1"/>
    </source>
</evidence>
<keyword evidence="1" id="KW-0472">Membrane</keyword>
<dbReference type="Pfam" id="PF00075">
    <property type="entry name" value="RNase_H"/>
    <property type="match status" value="1"/>
</dbReference>
<evidence type="ECO:0000313" key="3">
    <source>
        <dbReference type="Proteomes" id="UP000694925"/>
    </source>
</evidence>
<sequence length="342" mass="38478">MVGSTWGLTPAAAHWIYSCIILPRLFFGALIWWEGIRNVRICNRLESLQHVGLKRILGAFRSSPMRAMEAMLAMPPLSFRIEEVAIRTAKLLRDWGKWQPTDRGHSSILIKCIPETERNLLMVLEAATDKISLTFCFGKRFRTMIPGRDEWKNGKLEGFANWNTWFTDGSKDEENATGCAWVSESTGESGSEYLGKFATVYQAEVVAVLRCAEGLIRSGIRGENIIIFTDSESTVKTMERSSFRSAIALECCEILNELALINRKVVLSWCPGHRGVSGNEEADRLAKLVVKEGRPGVEPWLPVSYAGFKSELKKFSQSRLASRWSETTTCRQGREMIGEICI</sequence>
<organism evidence="3 4">
    <name type="scientific">Ceratina calcarata</name>
    <dbReference type="NCBI Taxonomy" id="156304"/>
    <lineage>
        <taxon>Eukaryota</taxon>
        <taxon>Metazoa</taxon>
        <taxon>Ecdysozoa</taxon>
        <taxon>Arthropoda</taxon>
        <taxon>Hexapoda</taxon>
        <taxon>Insecta</taxon>
        <taxon>Pterygota</taxon>
        <taxon>Neoptera</taxon>
        <taxon>Endopterygota</taxon>
        <taxon>Hymenoptera</taxon>
        <taxon>Apocrita</taxon>
        <taxon>Aculeata</taxon>
        <taxon>Apoidea</taxon>
        <taxon>Anthophila</taxon>
        <taxon>Apidae</taxon>
        <taxon>Ceratina</taxon>
        <taxon>Zadontomerus</taxon>
    </lineage>
</organism>
<reference evidence="4" key="1">
    <citation type="submission" date="2025-08" db="UniProtKB">
        <authorList>
            <consortium name="RefSeq"/>
        </authorList>
    </citation>
    <scope>IDENTIFICATION</scope>
    <source>
        <tissue evidence="4">Whole body</tissue>
    </source>
</reference>
<dbReference type="InterPro" id="IPR002156">
    <property type="entry name" value="RNaseH_domain"/>
</dbReference>
<dbReference type="CDD" id="cd09276">
    <property type="entry name" value="Rnase_HI_RT_non_LTR"/>
    <property type="match status" value="1"/>
</dbReference>
<dbReference type="KEGG" id="ccal:108625369"/>
<evidence type="ECO:0000259" key="2">
    <source>
        <dbReference type="PROSITE" id="PS50879"/>
    </source>
</evidence>
<dbReference type="Proteomes" id="UP000694925">
    <property type="component" value="Unplaced"/>
</dbReference>
<dbReference type="InterPro" id="IPR036397">
    <property type="entry name" value="RNaseH_sf"/>
</dbReference>
<proteinExistence type="predicted"/>
<accession>A0AAJ7J052</accession>
<evidence type="ECO:0000256" key="1">
    <source>
        <dbReference type="SAM" id="Phobius"/>
    </source>
</evidence>
<keyword evidence="3" id="KW-1185">Reference proteome</keyword>
<keyword evidence="1" id="KW-1133">Transmembrane helix</keyword>
<feature type="transmembrane region" description="Helical" evidence="1">
    <location>
        <begin position="12"/>
        <end position="33"/>
    </location>
</feature>
<dbReference type="GeneID" id="108625369"/>
<protein>
    <submittedName>
        <fullName evidence="4">Uncharacterized protein LOC108625369</fullName>
    </submittedName>
</protein>
<dbReference type="SUPFAM" id="SSF53098">
    <property type="entry name" value="Ribonuclease H-like"/>
    <property type="match status" value="1"/>
</dbReference>
<dbReference type="GO" id="GO:0004523">
    <property type="term" value="F:RNA-DNA hybrid ribonuclease activity"/>
    <property type="evidence" value="ECO:0007669"/>
    <property type="project" value="InterPro"/>
</dbReference>
<dbReference type="PROSITE" id="PS50879">
    <property type="entry name" value="RNASE_H_1"/>
    <property type="match status" value="1"/>
</dbReference>
<name>A0AAJ7J052_9HYME</name>
<dbReference type="InterPro" id="IPR012337">
    <property type="entry name" value="RNaseH-like_sf"/>
</dbReference>
<gene>
    <name evidence="4" type="primary">LOC108625369</name>
</gene>